<gene>
    <name evidence="2" type="ORF">MM415B02556_0013</name>
</gene>
<dbReference type="SUPFAM" id="SSF53098">
    <property type="entry name" value="Ribonuclease H-like"/>
    <property type="match status" value="1"/>
</dbReference>
<protein>
    <submittedName>
        <fullName evidence="2">Putative reverse transcriptase-like protein</fullName>
    </submittedName>
</protein>
<keyword evidence="2" id="KW-0548">Nucleotidyltransferase</keyword>
<feature type="domain" description="RNase H type-1" evidence="1">
    <location>
        <begin position="1"/>
        <end position="133"/>
    </location>
</feature>
<evidence type="ECO:0000259" key="1">
    <source>
        <dbReference type="PROSITE" id="PS50879"/>
    </source>
</evidence>
<dbReference type="InterPro" id="IPR002156">
    <property type="entry name" value="RNaseH_domain"/>
</dbReference>
<dbReference type="GO" id="GO:0004523">
    <property type="term" value="F:RNA-DNA hybrid ribonuclease activity"/>
    <property type="evidence" value="ECO:0007669"/>
    <property type="project" value="InterPro"/>
</dbReference>
<accession>A0A6M3L6F6</accession>
<dbReference type="GO" id="GO:0003676">
    <property type="term" value="F:nucleic acid binding"/>
    <property type="evidence" value="ECO:0007669"/>
    <property type="project" value="InterPro"/>
</dbReference>
<name>A0A6M3L6F6_9ZZZZ</name>
<organism evidence="2">
    <name type="scientific">viral metagenome</name>
    <dbReference type="NCBI Taxonomy" id="1070528"/>
    <lineage>
        <taxon>unclassified sequences</taxon>
        <taxon>metagenomes</taxon>
        <taxon>organismal metagenomes</taxon>
    </lineage>
</organism>
<dbReference type="Gene3D" id="3.30.420.10">
    <property type="entry name" value="Ribonuclease H-like superfamily/Ribonuclease H"/>
    <property type="match status" value="1"/>
</dbReference>
<dbReference type="GO" id="GO:0003964">
    <property type="term" value="F:RNA-directed DNA polymerase activity"/>
    <property type="evidence" value="ECO:0007669"/>
    <property type="project" value="UniProtKB-KW"/>
</dbReference>
<dbReference type="AlphaFoldDB" id="A0A6M3L6F6"/>
<dbReference type="Pfam" id="PF13456">
    <property type="entry name" value="RVT_3"/>
    <property type="match status" value="1"/>
</dbReference>
<dbReference type="InterPro" id="IPR036397">
    <property type="entry name" value="RNaseH_sf"/>
</dbReference>
<keyword evidence="2" id="KW-0695">RNA-directed DNA polymerase</keyword>
<sequence length="133" mass="15349">MPTKIYTDGSQTQICFKIGDQEPVVRLVKPDGEKATVNEAEYLAAVHALQEAKNQGIVEVEVWSDSELMVKQMTMKPDGKAKYQTKNVRLQQLQQLLKGLMVHVKATYHWLPREKNLAGKMLEQEERKKRRKQ</sequence>
<dbReference type="PROSITE" id="PS50879">
    <property type="entry name" value="RNASE_H_1"/>
    <property type="match status" value="1"/>
</dbReference>
<proteinExistence type="predicted"/>
<reference evidence="2" key="1">
    <citation type="submission" date="2020-03" db="EMBL/GenBank/DDBJ databases">
        <title>The deep terrestrial virosphere.</title>
        <authorList>
            <person name="Holmfeldt K."/>
            <person name="Nilsson E."/>
            <person name="Simone D."/>
            <person name="Lopez-Fernandez M."/>
            <person name="Wu X."/>
            <person name="de Brujin I."/>
            <person name="Lundin D."/>
            <person name="Andersson A."/>
            <person name="Bertilsson S."/>
            <person name="Dopson M."/>
        </authorList>
    </citation>
    <scope>NUCLEOTIDE SEQUENCE</scope>
    <source>
        <strain evidence="2">MM415B02556</strain>
    </source>
</reference>
<dbReference type="InterPro" id="IPR012337">
    <property type="entry name" value="RNaseH-like_sf"/>
</dbReference>
<evidence type="ECO:0000313" key="2">
    <source>
        <dbReference type="EMBL" id="QJA89412.1"/>
    </source>
</evidence>
<keyword evidence="2" id="KW-0808">Transferase</keyword>
<dbReference type="EMBL" id="MT142844">
    <property type="protein sequence ID" value="QJA89412.1"/>
    <property type="molecule type" value="Genomic_DNA"/>
</dbReference>